<evidence type="ECO:0000256" key="1">
    <source>
        <dbReference type="ARBA" id="ARBA00001933"/>
    </source>
</evidence>
<keyword evidence="14" id="KW-1185">Reference proteome</keyword>
<evidence type="ECO:0000313" key="13">
    <source>
        <dbReference type="EMBL" id="MFD2036856.1"/>
    </source>
</evidence>
<comment type="catalytic activity">
    <reaction evidence="9">
        <text>L-isoleucine + 2-oxoglutarate = (S)-3-methyl-2-oxopentanoate + L-glutamate</text>
        <dbReference type="Rhea" id="RHEA:24801"/>
        <dbReference type="ChEBI" id="CHEBI:16810"/>
        <dbReference type="ChEBI" id="CHEBI:29985"/>
        <dbReference type="ChEBI" id="CHEBI:35146"/>
        <dbReference type="ChEBI" id="CHEBI:58045"/>
        <dbReference type="EC" id="2.6.1.42"/>
    </reaction>
</comment>
<evidence type="ECO:0000256" key="5">
    <source>
        <dbReference type="ARBA" id="ARBA00009320"/>
    </source>
</evidence>
<organism evidence="13 14">
    <name type="scientific">Belliella marina</name>
    <dbReference type="NCBI Taxonomy" id="1644146"/>
    <lineage>
        <taxon>Bacteria</taxon>
        <taxon>Pseudomonadati</taxon>
        <taxon>Bacteroidota</taxon>
        <taxon>Cytophagia</taxon>
        <taxon>Cytophagales</taxon>
        <taxon>Cyclobacteriaceae</taxon>
        <taxon>Belliella</taxon>
    </lineage>
</organism>
<proteinExistence type="inferred from homology"/>
<dbReference type="Proteomes" id="UP001597361">
    <property type="component" value="Unassembled WGS sequence"/>
</dbReference>
<dbReference type="PROSITE" id="PS00770">
    <property type="entry name" value="AA_TRANSFER_CLASS_4"/>
    <property type="match status" value="1"/>
</dbReference>
<dbReference type="SUPFAM" id="SSF56752">
    <property type="entry name" value="D-aminoacid aminotransferase-like PLP-dependent enzymes"/>
    <property type="match status" value="1"/>
</dbReference>
<dbReference type="InterPro" id="IPR050571">
    <property type="entry name" value="Class-IV_PLP-Dep_Aminotrnsfr"/>
</dbReference>
<dbReference type="EMBL" id="JBHUHR010000045">
    <property type="protein sequence ID" value="MFD2036856.1"/>
    <property type="molecule type" value="Genomic_DNA"/>
</dbReference>
<dbReference type="Pfam" id="PF01063">
    <property type="entry name" value="Aminotran_4"/>
    <property type="match status" value="1"/>
</dbReference>
<evidence type="ECO:0000256" key="12">
    <source>
        <dbReference type="RuleBase" id="RU004516"/>
    </source>
</evidence>
<evidence type="ECO:0000313" key="14">
    <source>
        <dbReference type="Proteomes" id="UP001597361"/>
    </source>
</evidence>
<evidence type="ECO:0000256" key="9">
    <source>
        <dbReference type="ARBA" id="ARBA00048798"/>
    </source>
</evidence>
<dbReference type="RefSeq" id="WP_376888296.1">
    <property type="nucleotide sequence ID" value="NZ_JBHUHR010000045.1"/>
</dbReference>
<sequence>MTENDTISWEKDKLSEWVTLDGKVSNRAFLFADGLFETMVYIKGNIRFAEMHFERLVEGCRVLGLSTENLSSMDQISHAIREKYGERKVLRIRWNVYRAGKGKYTPQSDDIEETLHIQEFLPAPSVKQSAYVHPEIVLNHSPWSHCKTLNALTYVIANRDRALMGMDEVLLLTAKGFVAEAGASNLFWTKSGVFYTPTLATGCIAGVARRAILEYLENKGVEIREGYFGIGELYQADAVFVSNVAGISYLSYLEGKKLGQHTYSYLNELFDF</sequence>
<name>A0ABW4VSW0_9BACT</name>
<protein>
    <recommendedName>
        <fullName evidence="6">branched-chain-amino-acid transaminase</fullName>
        <ecNumber evidence="6">2.6.1.42</ecNumber>
    </recommendedName>
</protein>
<dbReference type="InterPro" id="IPR043131">
    <property type="entry name" value="BCAT-like_N"/>
</dbReference>
<evidence type="ECO:0000256" key="6">
    <source>
        <dbReference type="ARBA" id="ARBA00013053"/>
    </source>
</evidence>
<dbReference type="InterPro" id="IPR036038">
    <property type="entry name" value="Aminotransferase-like"/>
</dbReference>
<comment type="similarity">
    <text evidence="5 11">Belongs to the class-IV pyridoxal-phosphate-dependent aminotransferase family.</text>
</comment>
<dbReference type="EC" id="2.6.1.42" evidence="6"/>
<evidence type="ECO:0000256" key="11">
    <source>
        <dbReference type="RuleBase" id="RU004106"/>
    </source>
</evidence>
<reference evidence="14" key="1">
    <citation type="journal article" date="2019" name="Int. J. Syst. Evol. Microbiol.">
        <title>The Global Catalogue of Microorganisms (GCM) 10K type strain sequencing project: providing services to taxonomists for standard genome sequencing and annotation.</title>
        <authorList>
            <consortium name="The Broad Institute Genomics Platform"/>
            <consortium name="The Broad Institute Genome Sequencing Center for Infectious Disease"/>
            <person name="Wu L."/>
            <person name="Ma J."/>
        </authorList>
    </citation>
    <scope>NUCLEOTIDE SEQUENCE [LARGE SCALE GENOMIC DNA]</scope>
    <source>
        <strain evidence="14">CGMCC 1.15180</strain>
    </source>
</reference>
<comment type="catalytic activity">
    <reaction evidence="10">
        <text>L-leucine + 2-oxoglutarate = 4-methyl-2-oxopentanoate + L-glutamate</text>
        <dbReference type="Rhea" id="RHEA:18321"/>
        <dbReference type="ChEBI" id="CHEBI:16810"/>
        <dbReference type="ChEBI" id="CHEBI:17865"/>
        <dbReference type="ChEBI" id="CHEBI:29985"/>
        <dbReference type="ChEBI" id="CHEBI:57427"/>
        <dbReference type="EC" id="2.6.1.42"/>
    </reaction>
</comment>
<dbReference type="GO" id="GO:0008483">
    <property type="term" value="F:transaminase activity"/>
    <property type="evidence" value="ECO:0007669"/>
    <property type="project" value="UniProtKB-KW"/>
</dbReference>
<evidence type="ECO:0000256" key="7">
    <source>
        <dbReference type="ARBA" id="ARBA00022898"/>
    </source>
</evidence>
<comment type="catalytic activity">
    <reaction evidence="8">
        <text>L-valine + 2-oxoglutarate = 3-methyl-2-oxobutanoate + L-glutamate</text>
        <dbReference type="Rhea" id="RHEA:24813"/>
        <dbReference type="ChEBI" id="CHEBI:11851"/>
        <dbReference type="ChEBI" id="CHEBI:16810"/>
        <dbReference type="ChEBI" id="CHEBI:29985"/>
        <dbReference type="ChEBI" id="CHEBI:57762"/>
        <dbReference type="EC" id="2.6.1.42"/>
    </reaction>
</comment>
<evidence type="ECO:0000256" key="8">
    <source>
        <dbReference type="ARBA" id="ARBA00048212"/>
    </source>
</evidence>
<accession>A0ABW4VSW0</accession>
<keyword evidence="13" id="KW-0808">Transferase</keyword>
<dbReference type="Gene3D" id="3.30.470.10">
    <property type="match status" value="1"/>
</dbReference>
<keyword evidence="7 12" id="KW-0663">Pyridoxal phosphate</keyword>
<comment type="pathway">
    <text evidence="3">Amino-acid biosynthesis; L-valine biosynthesis; L-valine from pyruvate: step 4/4.</text>
</comment>
<dbReference type="PANTHER" id="PTHR42743:SF11">
    <property type="entry name" value="AMINODEOXYCHORISMATE LYASE"/>
    <property type="match status" value="1"/>
</dbReference>
<dbReference type="CDD" id="cd00449">
    <property type="entry name" value="PLPDE_IV"/>
    <property type="match status" value="1"/>
</dbReference>
<dbReference type="InterPro" id="IPR018300">
    <property type="entry name" value="Aminotrans_IV_CS"/>
</dbReference>
<dbReference type="PANTHER" id="PTHR42743">
    <property type="entry name" value="AMINO-ACID AMINOTRANSFERASE"/>
    <property type="match status" value="1"/>
</dbReference>
<dbReference type="Gene3D" id="3.20.10.10">
    <property type="entry name" value="D-amino Acid Aminotransferase, subunit A, domain 2"/>
    <property type="match status" value="1"/>
</dbReference>
<dbReference type="InterPro" id="IPR001544">
    <property type="entry name" value="Aminotrans_IV"/>
</dbReference>
<keyword evidence="13" id="KW-0032">Aminotransferase</keyword>
<comment type="pathway">
    <text evidence="4">Amino-acid biosynthesis; L-leucine biosynthesis; L-leucine from 3-methyl-2-oxobutanoate: step 4/4.</text>
</comment>
<comment type="caution">
    <text evidence="13">The sequence shown here is derived from an EMBL/GenBank/DDBJ whole genome shotgun (WGS) entry which is preliminary data.</text>
</comment>
<comment type="cofactor">
    <cofactor evidence="1 12">
        <name>pyridoxal 5'-phosphate</name>
        <dbReference type="ChEBI" id="CHEBI:597326"/>
    </cofactor>
</comment>
<dbReference type="InterPro" id="IPR043132">
    <property type="entry name" value="BCAT-like_C"/>
</dbReference>
<gene>
    <name evidence="13" type="ORF">ACFSKL_18775</name>
</gene>
<evidence type="ECO:0000256" key="2">
    <source>
        <dbReference type="ARBA" id="ARBA00004824"/>
    </source>
</evidence>
<evidence type="ECO:0000256" key="3">
    <source>
        <dbReference type="ARBA" id="ARBA00004931"/>
    </source>
</evidence>
<comment type="pathway">
    <text evidence="2">Amino-acid biosynthesis; L-isoleucine biosynthesis; L-isoleucine from 2-oxobutanoate: step 4/4.</text>
</comment>
<evidence type="ECO:0000256" key="4">
    <source>
        <dbReference type="ARBA" id="ARBA00005072"/>
    </source>
</evidence>
<evidence type="ECO:0000256" key="10">
    <source>
        <dbReference type="ARBA" id="ARBA00049229"/>
    </source>
</evidence>